<feature type="domain" description="Integral membrane bound transporter" evidence="8">
    <location>
        <begin position="391"/>
        <end position="511"/>
    </location>
</feature>
<evidence type="ECO:0000313" key="9">
    <source>
        <dbReference type="EMBL" id="STQ85437.1"/>
    </source>
</evidence>
<keyword evidence="5 7" id="KW-0472">Membrane</keyword>
<dbReference type="InterPro" id="IPR049453">
    <property type="entry name" value="Memb_transporter_dom"/>
</dbReference>
<feature type="transmembrane region" description="Helical" evidence="7">
    <location>
        <begin position="47"/>
        <end position="63"/>
    </location>
</feature>
<keyword evidence="3 7" id="KW-0812">Transmembrane</keyword>
<feature type="transmembrane region" description="Helical" evidence="7">
    <location>
        <begin position="428"/>
        <end position="461"/>
    </location>
</feature>
<feature type="transmembrane region" description="Helical" evidence="7">
    <location>
        <begin position="468"/>
        <end position="488"/>
    </location>
</feature>
<evidence type="ECO:0000256" key="3">
    <source>
        <dbReference type="ARBA" id="ARBA00022692"/>
    </source>
</evidence>
<dbReference type="GO" id="GO:0005886">
    <property type="term" value="C:plasma membrane"/>
    <property type="evidence" value="ECO:0007669"/>
    <property type="project" value="UniProtKB-SubCell"/>
</dbReference>
<evidence type="ECO:0000313" key="12">
    <source>
        <dbReference type="Proteomes" id="UP000255139"/>
    </source>
</evidence>
<dbReference type="OrthoDB" id="5329664at2"/>
<sequence>MRVALSYLTKYIHIYDPGYLNLVYALKAMVAIALSVLFHLFIFGQEVIVWAAMTPMQIFFLNATLSQQANRKTHMLGFAICSSVSVAFFSLLAQKALSSHSIYDVWWLALPVLFLSFCVGMSRAYSLDLYRMCVPVVVNSLVACIYVDSGVILSIYTSSFVVFTSALIGIIIGFLLLDTTSNYGGWTKLYYPSVLQSLKNMVIYIDSPRDFSHYKDATFLMIYNIKQTLHTKSGLYNNNYMIKNIKRAIFYIYQIEDIYMIITVLAKHNIHKYPLLQQEIIENLHNLSKIFVGKIPKISCDQASKIIGQDFYLDYNSRFSASNDPKGDKALHNILSILYYKMKSFCRASKNTNVAFNPTPKKNIYDVFKALNLNNATFQFSIKYSLAIALSLVFATLLNINRGIWISLGVVSVVRPSVGGMQNISKEYFISAAVGILIGIIVSVFATPIFFYLAFGIVVFLVVYLRVFPFWLWSGLMMCGFVMMYSILYDDFLHYVLDRLIDIGLGVGFAIGVFLIIWPRYSYNNLKPLLLKHISLLEDMLDLIINPKHDKNEDKSLQGKQADLLHNLDEFKSMLKDSKTEVVGKNNQIVVYGYELVAVLESIDIKISELSQLCSCRGDEIFNMKKDIGGYSCELVSLKNRFESIRNLLNNDKHNFSFINQYSFIYDDSNHLHWLIGEIFGYQNKMYKFLNESYISIPE</sequence>
<comment type="similarity">
    <text evidence="6">Belongs to the YccS/YhfK family.</text>
</comment>
<dbReference type="EMBL" id="JRPD02000038">
    <property type="protein sequence ID" value="TLD98164.1"/>
    <property type="molecule type" value="Genomic_DNA"/>
</dbReference>
<evidence type="ECO:0000256" key="4">
    <source>
        <dbReference type="ARBA" id="ARBA00022989"/>
    </source>
</evidence>
<evidence type="ECO:0000313" key="11">
    <source>
        <dbReference type="Proteomes" id="UP000029922"/>
    </source>
</evidence>
<dbReference type="Proteomes" id="UP000255139">
    <property type="component" value="Unassembled WGS sequence"/>
</dbReference>
<protein>
    <submittedName>
        <fullName evidence="10">FUSC family protein</fullName>
    </submittedName>
    <submittedName>
        <fullName evidence="9">Putative inner membrane protein</fullName>
    </submittedName>
</protein>
<keyword evidence="4 7" id="KW-1133">Transmembrane helix</keyword>
<reference evidence="9 12" key="2">
    <citation type="submission" date="2018-06" db="EMBL/GenBank/DDBJ databases">
        <authorList>
            <consortium name="Pathogen Informatics"/>
            <person name="Doyle S."/>
        </authorList>
    </citation>
    <scope>NUCLEOTIDE SEQUENCE [LARGE SCALE GENOMIC DNA]</scope>
    <source>
        <strain evidence="9 12">NCTC12714</strain>
    </source>
</reference>
<evidence type="ECO:0000313" key="10">
    <source>
        <dbReference type="EMBL" id="TLD98164.1"/>
    </source>
</evidence>
<feature type="transmembrane region" description="Helical" evidence="7">
    <location>
        <begin position="500"/>
        <end position="518"/>
    </location>
</feature>
<reference evidence="10 11" key="1">
    <citation type="journal article" date="2014" name="Genome Announc.">
        <title>Draft genome sequences of eight enterohepatic helicobacter species isolated from both laboratory and wild rodents.</title>
        <authorList>
            <person name="Sheh A."/>
            <person name="Shen Z."/>
            <person name="Fox J.G."/>
        </authorList>
    </citation>
    <scope>NUCLEOTIDE SEQUENCE [LARGE SCALE GENOMIC DNA]</scope>
    <source>
        <strain evidence="10 11">ST1</strain>
    </source>
</reference>
<accession>A0A377PS53</accession>
<evidence type="ECO:0000256" key="5">
    <source>
        <dbReference type="ARBA" id="ARBA00023136"/>
    </source>
</evidence>
<dbReference type="EMBL" id="UGJE01000002">
    <property type="protein sequence ID" value="STQ85437.1"/>
    <property type="molecule type" value="Genomic_DNA"/>
</dbReference>
<feature type="transmembrane region" description="Helical" evidence="7">
    <location>
        <begin position="75"/>
        <end position="93"/>
    </location>
</feature>
<dbReference type="PANTHER" id="PTHR30509:SF9">
    <property type="entry name" value="MULTIDRUG RESISTANCE PROTEIN MDTO"/>
    <property type="match status" value="1"/>
</dbReference>
<proteinExistence type="inferred from homology"/>
<keyword evidence="2" id="KW-1003">Cell membrane</keyword>
<evidence type="ECO:0000256" key="1">
    <source>
        <dbReference type="ARBA" id="ARBA00004651"/>
    </source>
</evidence>
<feature type="transmembrane region" description="Helical" evidence="7">
    <location>
        <begin position="105"/>
        <end position="122"/>
    </location>
</feature>
<dbReference type="PANTHER" id="PTHR30509">
    <property type="entry name" value="P-HYDROXYBENZOIC ACID EFFLUX PUMP SUBUNIT-RELATED"/>
    <property type="match status" value="1"/>
</dbReference>
<evidence type="ECO:0000256" key="2">
    <source>
        <dbReference type="ARBA" id="ARBA00022475"/>
    </source>
</evidence>
<evidence type="ECO:0000256" key="7">
    <source>
        <dbReference type="SAM" id="Phobius"/>
    </source>
</evidence>
<keyword evidence="12" id="KW-1185">Reference proteome</keyword>
<dbReference type="STRING" id="216.LS73_10125"/>
<dbReference type="AlphaFoldDB" id="A0A377PS53"/>
<dbReference type="Proteomes" id="UP000029922">
    <property type="component" value="Unassembled WGS sequence"/>
</dbReference>
<feature type="transmembrane region" description="Helical" evidence="7">
    <location>
        <begin position="155"/>
        <end position="177"/>
    </location>
</feature>
<feature type="transmembrane region" description="Helical" evidence="7">
    <location>
        <begin position="21"/>
        <end position="41"/>
    </location>
</feature>
<feature type="transmembrane region" description="Helical" evidence="7">
    <location>
        <begin position="129"/>
        <end position="149"/>
    </location>
</feature>
<dbReference type="RefSeq" id="WP_104731164.1">
    <property type="nucleotide sequence ID" value="NZ_FZML01000036.1"/>
</dbReference>
<organism evidence="9 12">
    <name type="scientific">Helicobacter muridarum</name>
    <dbReference type="NCBI Taxonomy" id="216"/>
    <lineage>
        <taxon>Bacteria</taxon>
        <taxon>Pseudomonadati</taxon>
        <taxon>Campylobacterota</taxon>
        <taxon>Epsilonproteobacteria</taxon>
        <taxon>Campylobacterales</taxon>
        <taxon>Helicobacteraceae</taxon>
        <taxon>Helicobacter</taxon>
    </lineage>
</organism>
<dbReference type="Pfam" id="PF13515">
    <property type="entry name" value="FUSC_2"/>
    <property type="match status" value="1"/>
</dbReference>
<evidence type="ECO:0000259" key="8">
    <source>
        <dbReference type="Pfam" id="PF13515"/>
    </source>
</evidence>
<gene>
    <name evidence="10" type="ORF">LS73_009295</name>
    <name evidence="9" type="ORF">NCTC12714_00222</name>
</gene>
<feature type="transmembrane region" description="Helical" evidence="7">
    <location>
        <begin position="386"/>
        <end position="408"/>
    </location>
</feature>
<comment type="subcellular location">
    <subcellularLocation>
        <location evidence="1">Cell membrane</location>
        <topology evidence="1">Multi-pass membrane protein</topology>
    </subcellularLocation>
</comment>
<evidence type="ECO:0000256" key="6">
    <source>
        <dbReference type="ARBA" id="ARBA00043993"/>
    </source>
</evidence>
<name>A0A377PS53_9HELI</name>